<dbReference type="InterPro" id="IPR013324">
    <property type="entry name" value="RNA_pol_sigma_r3/r4-like"/>
</dbReference>
<protein>
    <recommendedName>
        <fullName evidence="7">RNA polymerase sigma-70 region 2 domain-containing protein</fullName>
    </recommendedName>
</protein>
<evidence type="ECO:0000259" key="7">
    <source>
        <dbReference type="Pfam" id="PF04542"/>
    </source>
</evidence>
<dbReference type="InterPro" id="IPR039425">
    <property type="entry name" value="RNA_pol_sigma-70-like"/>
</dbReference>
<feature type="domain" description="RNA polymerase sigma-70 region 2" evidence="7">
    <location>
        <begin position="37"/>
        <end position="96"/>
    </location>
</feature>
<dbReference type="PANTHER" id="PTHR43133">
    <property type="entry name" value="RNA POLYMERASE ECF-TYPE SIGMA FACTO"/>
    <property type="match status" value="1"/>
</dbReference>
<keyword evidence="4" id="KW-0238">DNA-binding</keyword>
<feature type="compositionally biased region" description="Acidic residues" evidence="6">
    <location>
        <begin position="322"/>
        <end position="336"/>
    </location>
</feature>
<keyword evidence="9" id="KW-1185">Reference proteome</keyword>
<name>A0ABP4B5Y3_9ACTN</name>
<keyword evidence="5" id="KW-0804">Transcription</keyword>
<dbReference type="InterPro" id="IPR013325">
    <property type="entry name" value="RNA_pol_sigma_r2"/>
</dbReference>
<evidence type="ECO:0000313" key="8">
    <source>
        <dbReference type="EMBL" id="GAA0946489.1"/>
    </source>
</evidence>
<accession>A0ABP4B5Y3</accession>
<feature type="compositionally biased region" description="Low complexity" evidence="6">
    <location>
        <begin position="360"/>
        <end position="388"/>
    </location>
</feature>
<dbReference type="SUPFAM" id="SSF88946">
    <property type="entry name" value="Sigma2 domain of RNA polymerase sigma factors"/>
    <property type="match status" value="1"/>
</dbReference>
<dbReference type="Gene3D" id="1.10.10.10">
    <property type="entry name" value="Winged helix-like DNA-binding domain superfamily/Winged helix DNA-binding domain"/>
    <property type="match status" value="1"/>
</dbReference>
<dbReference type="Proteomes" id="UP001500665">
    <property type="component" value="Unassembled WGS sequence"/>
</dbReference>
<feature type="compositionally biased region" description="Low complexity" evidence="6">
    <location>
        <begin position="340"/>
        <end position="351"/>
    </location>
</feature>
<reference evidence="9" key="1">
    <citation type="journal article" date="2019" name="Int. J. Syst. Evol. Microbiol.">
        <title>The Global Catalogue of Microorganisms (GCM) 10K type strain sequencing project: providing services to taxonomists for standard genome sequencing and annotation.</title>
        <authorList>
            <consortium name="The Broad Institute Genomics Platform"/>
            <consortium name="The Broad Institute Genome Sequencing Center for Infectious Disease"/>
            <person name="Wu L."/>
            <person name="Ma J."/>
        </authorList>
    </citation>
    <scope>NUCLEOTIDE SEQUENCE [LARGE SCALE GENOMIC DNA]</scope>
    <source>
        <strain evidence="9">JCM 10696</strain>
    </source>
</reference>
<evidence type="ECO:0000256" key="6">
    <source>
        <dbReference type="SAM" id="MobiDB-lite"/>
    </source>
</evidence>
<feature type="region of interest" description="Disordered" evidence="6">
    <location>
        <begin position="474"/>
        <end position="499"/>
    </location>
</feature>
<comment type="caution">
    <text evidence="8">The sequence shown here is derived from an EMBL/GenBank/DDBJ whole genome shotgun (WGS) entry which is preliminary data.</text>
</comment>
<dbReference type="RefSeq" id="WP_344239345.1">
    <property type="nucleotide sequence ID" value="NZ_BAAAHH010000006.1"/>
</dbReference>
<sequence length="499" mass="53632">MTGWTPRPDALPPVSPEDEALVRALRTRHTDALTQVYDRYGPQLFDYCHALLRDEPYASRVLHDILLAAQAHVERLRSPAQLRGWLYALARRECQRILSGPDRPVQRRPAPETPDRFASPEERRRYHEARLLAHDALRALTGRQREAVDLTLRHGLTDTELAGVLGVPPEEAAALAEGSRDELADAVESRVGHRRIQLGRLMAVLPSAMAPPNLEQRVLASVLDPGMEQDRAQIARRALPFDARGWPCEEAARQGHRAPEAAVTRVIGAGRTGEKPKTPSVLWPLAGAAAVAMLMGGLFLLRPDEGLSDPQAADTSRLMPEYTDEPVDGEEPTDEPSPEKTAVTKTPAKTPSQEPPSPSASPSTTTPTKKPTPSSTPSTTKPAATPKPGKLLFSSAACVIAYPARTCTVTITASGGPVKWSASGYDNVRGGGSGTLADGQSRMLLFRVVRDDPCLEGELAVPFTPAGSVQVAWDCPPPVEEEPPAPGEDPGNGDGPQPV</sequence>
<feature type="compositionally biased region" description="Basic and acidic residues" evidence="6">
    <location>
        <begin position="109"/>
        <end position="123"/>
    </location>
</feature>
<keyword evidence="3" id="KW-0731">Sigma factor</keyword>
<proteinExistence type="inferred from homology"/>
<organism evidence="8 9">
    <name type="scientific">Actinocorallia libanotica</name>
    <dbReference type="NCBI Taxonomy" id="46162"/>
    <lineage>
        <taxon>Bacteria</taxon>
        <taxon>Bacillati</taxon>
        <taxon>Actinomycetota</taxon>
        <taxon>Actinomycetes</taxon>
        <taxon>Streptosporangiales</taxon>
        <taxon>Thermomonosporaceae</taxon>
        <taxon>Actinocorallia</taxon>
    </lineage>
</organism>
<feature type="compositionally biased region" description="Gly residues" evidence="6">
    <location>
        <begin position="490"/>
        <end position="499"/>
    </location>
</feature>
<dbReference type="SUPFAM" id="SSF88659">
    <property type="entry name" value="Sigma3 and sigma4 domains of RNA polymerase sigma factors"/>
    <property type="match status" value="1"/>
</dbReference>
<feature type="region of interest" description="Disordered" evidence="6">
    <location>
        <begin position="101"/>
        <end position="123"/>
    </location>
</feature>
<comment type="similarity">
    <text evidence="1">Belongs to the sigma-70 factor family. ECF subfamily.</text>
</comment>
<evidence type="ECO:0000256" key="5">
    <source>
        <dbReference type="ARBA" id="ARBA00023163"/>
    </source>
</evidence>
<evidence type="ECO:0000256" key="4">
    <source>
        <dbReference type="ARBA" id="ARBA00023125"/>
    </source>
</evidence>
<evidence type="ECO:0000256" key="1">
    <source>
        <dbReference type="ARBA" id="ARBA00010641"/>
    </source>
</evidence>
<dbReference type="Pfam" id="PF04542">
    <property type="entry name" value="Sigma70_r2"/>
    <property type="match status" value="1"/>
</dbReference>
<evidence type="ECO:0000313" key="9">
    <source>
        <dbReference type="Proteomes" id="UP001500665"/>
    </source>
</evidence>
<dbReference type="InterPro" id="IPR007627">
    <property type="entry name" value="RNA_pol_sigma70_r2"/>
</dbReference>
<evidence type="ECO:0000256" key="2">
    <source>
        <dbReference type="ARBA" id="ARBA00023015"/>
    </source>
</evidence>
<dbReference type="InterPro" id="IPR036388">
    <property type="entry name" value="WH-like_DNA-bd_sf"/>
</dbReference>
<feature type="region of interest" description="Disordered" evidence="6">
    <location>
        <begin position="307"/>
        <end position="388"/>
    </location>
</feature>
<gene>
    <name evidence="8" type="ORF">GCM10009550_21170</name>
</gene>
<dbReference type="EMBL" id="BAAAHH010000006">
    <property type="protein sequence ID" value="GAA0946489.1"/>
    <property type="molecule type" value="Genomic_DNA"/>
</dbReference>
<keyword evidence="2" id="KW-0805">Transcription regulation</keyword>
<dbReference type="PANTHER" id="PTHR43133:SF8">
    <property type="entry name" value="RNA POLYMERASE SIGMA FACTOR HI_1459-RELATED"/>
    <property type="match status" value="1"/>
</dbReference>
<evidence type="ECO:0000256" key="3">
    <source>
        <dbReference type="ARBA" id="ARBA00023082"/>
    </source>
</evidence>
<dbReference type="Gene3D" id="1.10.1740.10">
    <property type="match status" value="1"/>
</dbReference>